<dbReference type="PANTHER" id="PTHR40633:SF1">
    <property type="entry name" value="GPI ANCHORED SERINE-THREONINE RICH PROTEIN (AFU_ORTHOLOGUE AFUA_1G03630)"/>
    <property type="match status" value="1"/>
</dbReference>
<reference evidence="5" key="1">
    <citation type="submission" date="2016-04" db="EMBL/GenBank/DDBJ databases">
        <authorList>
            <person name="Evans L.H."/>
            <person name="Alamgir A."/>
            <person name="Owens N."/>
            <person name="Weber N.D."/>
            <person name="Virtaneva K."/>
            <person name="Barbian K."/>
            <person name="Babar A."/>
            <person name="Rosenke K."/>
        </authorList>
    </citation>
    <scope>NUCLEOTIDE SEQUENCE [LARGE SCALE GENOMIC DNA]</scope>
    <source>
        <strain evidence="5">CBS 101.48</strain>
    </source>
</reference>
<name>A0A168RBZ7_ABSGL</name>
<dbReference type="Pfam" id="PF10342">
    <property type="entry name" value="Kre9_KNH"/>
    <property type="match status" value="1"/>
</dbReference>
<evidence type="ECO:0000256" key="3">
    <source>
        <dbReference type="SAM" id="SignalP"/>
    </source>
</evidence>
<feature type="chain" id="PRO_5007900034" description="Yeast cell wall synthesis Kre9/Knh1-like N-terminal domain-containing protein" evidence="3">
    <location>
        <begin position="19"/>
        <end position="210"/>
    </location>
</feature>
<feature type="region of interest" description="Disordered" evidence="2">
    <location>
        <begin position="161"/>
        <end position="183"/>
    </location>
</feature>
<dbReference type="Proteomes" id="UP000078561">
    <property type="component" value="Unassembled WGS sequence"/>
</dbReference>
<evidence type="ECO:0000313" key="6">
    <source>
        <dbReference type="Proteomes" id="UP000078561"/>
    </source>
</evidence>
<dbReference type="AlphaFoldDB" id="A0A168RBZ7"/>
<protein>
    <recommendedName>
        <fullName evidence="4">Yeast cell wall synthesis Kre9/Knh1-like N-terminal domain-containing protein</fullName>
    </recommendedName>
</protein>
<dbReference type="InParanoid" id="A0A168RBZ7"/>
<evidence type="ECO:0000259" key="4">
    <source>
        <dbReference type="Pfam" id="PF10342"/>
    </source>
</evidence>
<organism evidence="5">
    <name type="scientific">Absidia glauca</name>
    <name type="common">Pin mould</name>
    <dbReference type="NCBI Taxonomy" id="4829"/>
    <lineage>
        <taxon>Eukaryota</taxon>
        <taxon>Fungi</taxon>
        <taxon>Fungi incertae sedis</taxon>
        <taxon>Mucoromycota</taxon>
        <taxon>Mucoromycotina</taxon>
        <taxon>Mucoromycetes</taxon>
        <taxon>Mucorales</taxon>
        <taxon>Cunninghamellaceae</taxon>
        <taxon>Absidia</taxon>
    </lineage>
</organism>
<evidence type="ECO:0000256" key="2">
    <source>
        <dbReference type="SAM" id="MobiDB-lite"/>
    </source>
</evidence>
<dbReference type="InterPro" id="IPR052982">
    <property type="entry name" value="SRP1/TIP1-like"/>
</dbReference>
<sequence length="210" mass="20952">MKSYCLALFFGLLALVAAQSSTSPFYITSPLPGTVLKAGDSIDLEWKNGLDQTVKVLVIQGANSGTMSPTDISFDVEGEDGTHTFKVPRSLSPAGTYAFQFEYKDDSGSPGPVTVTGGTGTVDSVSATASVAHASSSVASSLPTPSASSIPVASSSAISAPASSPSGVSASGKTSAAASTTPIPSSASNNLITGFALTMPVLLALAGYYA</sequence>
<dbReference type="EMBL" id="LT554591">
    <property type="protein sequence ID" value="SAM06472.1"/>
    <property type="molecule type" value="Genomic_DNA"/>
</dbReference>
<dbReference type="OrthoDB" id="2260257at2759"/>
<evidence type="ECO:0000256" key="1">
    <source>
        <dbReference type="ARBA" id="ARBA00022729"/>
    </source>
</evidence>
<gene>
    <name evidence="5" type="primary">ABSGL_12361.1 scaffold 12745</name>
</gene>
<proteinExistence type="predicted"/>
<evidence type="ECO:0000313" key="5">
    <source>
        <dbReference type="EMBL" id="SAM06472.1"/>
    </source>
</evidence>
<keyword evidence="6" id="KW-1185">Reference proteome</keyword>
<accession>A0A168RBZ7</accession>
<keyword evidence="1 3" id="KW-0732">Signal</keyword>
<dbReference type="PANTHER" id="PTHR40633">
    <property type="entry name" value="MATRIX PROTEIN, PUTATIVE (AFU_ORTHOLOGUE AFUA_8G05410)-RELATED"/>
    <property type="match status" value="1"/>
</dbReference>
<feature type="domain" description="Yeast cell wall synthesis Kre9/Knh1-like N-terminal" evidence="4">
    <location>
        <begin position="29"/>
        <end position="105"/>
    </location>
</feature>
<dbReference type="OMA" id="WKNGLDQ"/>
<feature type="signal peptide" evidence="3">
    <location>
        <begin position="1"/>
        <end position="18"/>
    </location>
</feature>
<dbReference type="InterPro" id="IPR018466">
    <property type="entry name" value="Kre9/Knh1-like_N"/>
</dbReference>